<dbReference type="InterPro" id="IPR013525">
    <property type="entry name" value="ABC2_TM"/>
</dbReference>
<dbReference type="InterPro" id="IPR051449">
    <property type="entry name" value="ABC-2_transporter_component"/>
</dbReference>
<evidence type="ECO:0000256" key="1">
    <source>
        <dbReference type="ARBA" id="ARBA00004651"/>
    </source>
</evidence>
<feature type="transmembrane region" description="Helical" evidence="6">
    <location>
        <begin position="193"/>
        <end position="215"/>
    </location>
</feature>
<evidence type="ECO:0000259" key="7">
    <source>
        <dbReference type="Pfam" id="PF12698"/>
    </source>
</evidence>
<keyword evidence="2" id="KW-1003">Cell membrane</keyword>
<name>A0A1I4S950_9HYPH</name>
<dbReference type="Gene3D" id="3.40.1710.10">
    <property type="entry name" value="abc type-2 transporter like domain"/>
    <property type="match status" value="1"/>
</dbReference>
<dbReference type="GO" id="GO:0140359">
    <property type="term" value="F:ABC-type transporter activity"/>
    <property type="evidence" value="ECO:0007669"/>
    <property type="project" value="InterPro"/>
</dbReference>
<keyword evidence="9" id="KW-1185">Reference proteome</keyword>
<dbReference type="PANTHER" id="PTHR30294:SF47">
    <property type="entry name" value="INNER MEMBRANE TRANSPORT PERMEASE YHHJ"/>
    <property type="match status" value="1"/>
</dbReference>
<accession>A0A1I4S950</accession>
<gene>
    <name evidence="8" type="ORF">CXZ10_11595</name>
</gene>
<feature type="transmembrane region" description="Helical" evidence="6">
    <location>
        <begin position="277"/>
        <end position="297"/>
    </location>
</feature>
<evidence type="ECO:0000256" key="2">
    <source>
        <dbReference type="ARBA" id="ARBA00022475"/>
    </source>
</evidence>
<dbReference type="Proteomes" id="UP000233491">
    <property type="component" value="Unassembled WGS sequence"/>
</dbReference>
<comment type="caution">
    <text evidence="8">The sequence shown here is derived from an EMBL/GenBank/DDBJ whole genome shotgun (WGS) entry which is preliminary data.</text>
</comment>
<dbReference type="Pfam" id="PF12698">
    <property type="entry name" value="ABC2_membrane_3"/>
    <property type="match status" value="1"/>
</dbReference>
<reference evidence="8 9" key="1">
    <citation type="submission" date="2017-12" db="EMBL/GenBank/DDBJ databases">
        <title>Anaerobic carbon monoxide metabolism by Pleomorphomonas carboxyditropha sp. nov., a new mesophilic hydrogenogenic carboxidotroph.</title>
        <authorList>
            <person name="Esquivel-Elizondo S."/>
            <person name="Krajmalnik-Brown R."/>
        </authorList>
    </citation>
    <scope>NUCLEOTIDE SEQUENCE [LARGE SCALE GENOMIC DNA]</scope>
    <source>
        <strain evidence="8 9">R5-392</strain>
    </source>
</reference>
<evidence type="ECO:0000256" key="5">
    <source>
        <dbReference type="ARBA" id="ARBA00023136"/>
    </source>
</evidence>
<dbReference type="OrthoDB" id="9784671at2"/>
<keyword evidence="5 6" id="KW-0472">Membrane</keyword>
<keyword evidence="4 6" id="KW-1133">Transmembrane helix</keyword>
<comment type="subcellular location">
    <subcellularLocation>
        <location evidence="1">Cell membrane</location>
        <topology evidence="1">Multi-pass membrane protein</topology>
    </subcellularLocation>
</comment>
<dbReference type="EMBL" id="PJNW01000009">
    <property type="protein sequence ID" value="PKR88764.1"/>
    <property type="molecule type" value="Genomic_DNA"/>
</dbReference>
<proteinExistence type="predicted"/>
<evidence type="ECO:0000256" key="4">
    <source>
        <dbReference type="ARBA" id="ARBA00022989"/>
    </source>
</evidence>
<evidence type="ECO:0000256" key="6">
    <source>
        <dbReference type="SAM" id="Phobius"/>
    </source>
</evidence>
<evidence type="ECO:0000313" key="9">
    <source>
        <dbReference type="Proteomes" id="UP000233491"/>
    </source>
</evidence>
<feature type="domain" description="ABC-2 type transporter transmembrane" evidence="7">
    <location>
        <begin position="28"/>
        <end position="380"/>
    </location>
</feature>
<feature type="transmembrane region" description="Helical" evidence="6">
    <location>
        <begin position="235"/>
        <end position="257"/>
    </location>
</feature>
<protein>
    <submittedName>
        <fullName evidence="8">ABC transporter permease</fullName>
    </submittedName>
</protein>
<feature type="transmembrane region" description="Helical" evidence="6">
    <location>
        <begin position="364"/>
        <end position="384"/>
    </location>
</feature>
<feature type="transmembrane region" description="Helical" evidence="6">
    <location>
        <begin position="304"/>
        <end position="323"/>
    </location>
</feature>
<keyword evidence="3 6" id="KW-0812">Transmembrane</keyword>
<evidence type="ECO:0000256" key="3">
    <source>
        <dbReference type="ARBA" id="ARBA00022692"/>
    </source>
</evidence>
<organism evidence="8 9">
    <name type="scientific">Pleomorphomonas diazotrophica</name>
    <dbReference type="NCBI Taxonomy" id="1166257"/>
    <lineage>
        <taxon>Bacteria</taxon>
        <taxon>Pseudomonadati</taxon>
        <taxon>Pseudomonadota</taxon>
        <taxon>Alphaproteobacteria</taxon>
        <taxon>Hyphomicrobiales</taxon>
        <taxon>Pleomorphomonadaceae</taxon>
        <taxon>Pleomorphomonas</taxon>
    </lineage>
</organism>
<evidence type="ECO:0000313" key="8">
    <source>
        <dbReference type="EMBL" id="PKR88764.1"/>
    </source>
</evidence>
<feature type="transmembrane region" description="Helical" evidence="6">
    <location>
        <begin position="28"/>
        <end position="47"/>
    </location>
</feature>
<dbReference type="GO" id="GO:0005886">
    <property type="term" value="C:plasma membrane"/>
    <property type="evidence" value="ECO:0007669"/>
    <property type="project" value="UniProtKB-SubCell"/>
</dbReference>
<dbReference type="PANTHER" id="PTHR30294">
    <property type="entry name" value="MEMBRANE COMPONENT OF ABC TRANSPORTER YHHJ-RELATED"/>
    <property type="match status" value="1"/>
</dbReference>
<dbReference type="AlphaFoldDB" id="A0A1I4S950"/>
<dbReference type="RefSeq" id="WP_101289427.1">
    <property type="nucleotide sequence ID" value="NZ_FOUQ01000003.1"/>
</dbReference>
<sequence length="399" mass="42423">MARRAHPAAGFRRVLLAELRQIGARPGLMFMLAPFPLLLFVLLAAVFQLGLPRNLPIAIIDQDRSTLSRQMVRIVDATPEVAVAFEEATLSEGRQRLLSGEAYAVVLIPPRTERDVLAGRRPEVVLFYNNQYMTPGSLVARSVGGALGTVAAGISVEARVARGADVESATQAVNPVPIRQSALFNPSLEYVQFLLAAVMPTVLQIFIGASAALSFSRDRQGIAGLGKSLRLGGTLVRTAVGKLAPYTLAYLLVLWGADALLFGPMGARFGGSLPFHLAYGVVFVLASQMLGAAAALVARDTVSALAAVGVITGPAFGFTGLTFPRLSMNGFSDVWADLLPVTHYLELRTDNILRGAPLDISVPAFLWLAALALVYGGVTLLLLWRHGRPSQVTATEAGQ</sequence>